<dbReference type="InterPro" id="IPR029058">
    <property type="entry name" value="AB_hydrolase_fold"/>
</dbReference>
<gene>
    <name evidence="3" type="ORF">D7V93_40530</name>
</gene>
<proteinExistence type="predicted"/>
<feature type="region of interest" description="Disordered" evidence="1">
    <location>
        <begin position="298"/>
        <end position="342"/>
    </location>
</feature>
<dbReference type="Pfam" id="PF01764">
    <property type="entry name" value="Lipase_3"/>
    <property type="match status" value="1"/>
</dbReference>
<evidence type="ECO:0000259" key="2">
    <source>
        <dbReference type="Pfam" id="PF01764"/>
    </source>
</evidence>
<dbReference type="GO" id="GO:0006629">
    <property type="term" value="P:lipid metabolic process"/>
    <property type="evidence" value="ECO:0007669"/>
    <property type="project" value="InterPro"/>
</dbReference>
<dbReference type="RefSeq" id="WP_120648356.1">
    <property type="nucleotide sequence ID" value="NZ_RAWB01000809.1"/>
</dbReference>
<dbReference type="EMBL" id="RAWB01000809">
    <property type="protein sequence ID" value="RKH39144.1"/>
    <property type="molecule type" value="Genomic_DNA"/>
</dbReference>
<keyword evidence="4" id="KW-1185">Reference proteome</keyword>
<dbReference type="AlphaFoldDB" id="A0A3A8NI76"/>
<organism evidence="3 4">
    <name type="scientific">Corallococcus llansteffanensis</name>
    <dbReference type="NCBI Taxonomy" id="2316731"/>
    <lineage>
        <taxon>Bacteria</taxon>
        <taxon>Pseudomonadati</taxon>
        <taxon>Myxococcota</taxon>
        <taxon>Myxococcia</taxon>
        <taxon>Myxococcales</taxon>
        <taxon>Cystobacterineae</taxon>
        <taxon>Myxococcaceae</taxon>
        <taxon>Corallococcus</taxon>
    </lineage>
</organism>
<dbReference type="Gene3D" id="3.40.50.1820">
    <property type="entry name" value="alpha/beta hydrolase"/>
    <property type="match status" value="1"/>
</dbReference>
<comment type="caution">
    <text evidence="3">The sequence shown here is derived from an EMBL/GenBank/DDBJ whole genome shotgun (WGS) entry which is preliminary data.</text>
</comment>
<dbReference type="PANTHER" id="PTHR45856:SF24">
    <property type="entry name" value="FUNGAL LIPASE-LIKE DOMAIN-CONTAINING PROTEIN"/>
    <property type="match status" value="1"/>
</dbReference>
<dbReference type="Proteomes" id="UP000272888">
    <property type="component" value="Unassembled WGS sequence"/>
</dbReference>
<evidence type="ECO:0000313" key="3">
    <source>
        <dbReference type="EMBL" id="RKH39144.1"/>
    </source>
</evidence>
<name>A0A3A8NI76_9BACT</name>
<reference evidence="4" key="1">
    <citation type="submission" date="2018-09" db="EMBL/GenBank/DDBJ databases">
        <authorList>
            <person name="Livingstone P.G."/>
            <person name="Whitworth D.E."/>
        </authorList>
    </citation>
    <scope>NUCLEOTIDE SEQUENCE [LARGE SCALE GENOMIC DNA]</scope>
    <source>
        <strain evidence="4">CA051B</strain>
    </source>
</reference>
<protein>
    <submittedName>
        <fullName evidence="3">Lipase family protein</fullName>
    </submittedName>
</protein>
<accession>A0A3A8NI76</accession>
<dbReference type="SUPFAM" id="SSF53474">
    <property type="entry name" value="alpha/beta-Hydrolases"/>
    <property type="match status" value="1"/>
</dbReference>
<evidence type="ECO:0000256" key="1">
    <source>
        <dbReference type="SAM" id="MobiDB-lite"/>
    </source>
</evidence>
<sequence>MTTSTAAVPRPQSAGPIHPMPPQPVLDATVVLPMGQGVVAAYDSFNGKTVPVVSGWTQQDTLTVWVPQKGGAPELFGLWYLADGDSSTAMLALRGTVTAADVRADEEYATTSFVPFNGATLSPVPQVHGGFWSIYTGVGGSVTQSMQAQVFAWLKANNIQKLYLTGHSLGGGLAELMALDLAVSQSSLSVTTVTFAAPKAGLTDSWGKAYAQYVTSPVTVRVVNQYDVVPTLPPAVRYGQVGEEFSILFYNTLGSHSTQEATIRHEMDNYLAVLTKALPVVPPPQIYAGPFPDGVYTDGSGNPLTDTSVPPTADNIASAKASAQALPHQPVAQPPSHQVAAP</sequence>
<evidence type="ECO:0000313" key="4">
    <source>
        <dbReference type="Proteomes" id="UP000272888"/>
    </source>
</evidence>
<feature type="region of interest" description="Disordered" evidence="1">
    <location>
        <begin position="1"/>
        <end position="22"/>
    </location>
</feature>
<feature type="compositionally biased region" description="Polar residues" evidence="1">
    <location>
        <begin position="299"/>
        <end position="310"/>
    </location>
</feature>
<dbReference type="CDD" id="cd00519">
    <property type="entry name" value="Lipase_3"/>
    <property type="match status" value="1"/>
</dbReference>
<dbReference type="PANTHER" id="PTHR45856">
    <property type="entry name" value="ALPHA/BETA-HYDROLASES SUPERFAMILY PROTEIN"/>
    <property type="match status" value="1"/>
</dbReference>
<dbReference type="InterPro" id="IPR002921">
    <property type="entry name" value="Fungal_lipase-type"/>
</dbReference>
<feature type="domain" description="Fungal lipase-type" evidence="2">
    <location>
        <begin position="91"/>
        <end position="235"/>
    </location>
</feature>
<dbReference type="InterPro" id="IPR051218">
    <property type="entry name" value="Sec_MonoDiacylglyc_Lipase"/>
</dbReference>